<keyword evidence="1" id="KW-0489">Methyltransferase</keyword>
<accession>A0A447TUC8</accession>
<dbReference type="AlphaFoldDB" id="A0A447TUC8"/>
<dbReference type="GO" id="GO:0032259">
    <property type="term" value="P:methylation"/>
    <property type="evidence" value="ECO:0007669"/>
    <property type="project" value="UniProtKB-KW"/>
</dbReference>
<sequence>MKAECEPQYFGDESKKIIHGDALTELKKTAF</sequence>
<evidence type="ECO:0000313" key="2">
    <source>
        <dbReference type="Proteomes" id="UP000269208"/>
    </source>
</evidence>
<evidence type="ECO:0000313" key="1">
    <source>
        <dbReference type="EMBL" id="VEB53290.1"/>
    </source>
</evidence>
<dbReference type="EMBL" id="LR134190">
    <property type="protein sequence ID" value="VEB53290.1"/>
    <property type="molecule type" value="Genomic_DNA"/>
</dbReference>
<dbReference type="GO" id="GO:0009007">
    <property type="term" value="F:site-specific DNA-methyltransferase (adenine-specific) activity"/>
    <property type="evidence" value="ECO:0007669"/>
    <property type="project" value="UniProtKB-EC"/>
</dbReference>
<proteinExistence type="predicted"/>
<dbReference type="Proteomes" id="UP000269208">
    <property type="component" value="Chromosome"/>
</dbReference>
<gene>
    <name evidence="1" type="primary">yhdJ_2</name>
    <name evidence="1" type="ORF">NCTC6754_02690</name>
</gene>
<dbReference type="EC" id="2.1.1.72" evidence="1"/>
<organism evidence="1 2">
    <name type="scientific">Salmonella enterica I</name>
    <dbReference type="NCBI Taxonomy" id="59201"/>
    <lineage>
        <taxon>Bacteria</taxon>
        <taxon>Pseudomonadati</taxon>
        <taxon>Pseudomonadota</taxon>
        <taxon>Gammaproteobacteria</taxon>
        <taxon>Enterobacterales</taxon>
        <taxon>Enterobacteriaceae</taxon>
        <taxon>Salmonella</taxon>
    </lineage>
</organism>
<protein>
    <submittedName>
        <fullName evidence="1">Methyltransferase</fullName>
        <ecNumber evidence="1">2.1.1.72</ecNumber>
    </submittedName>
</protein>
<reference evidence="1 2" key="1">
    <citation type="submission" date="2018-12" db="EMBL/GenBank/DDBJ databases">
        <authorList>
            <consortium name="Pathogen Informatics"/>
        </authorList>
    </citation>
    <scope>NUCLEOTIDE SEQUENCE [LARGE SCALE GENOMIC DNA]</scope>
    <source>
        <strain evidence="1 2">NCTC6754</strain>
    </source>
</reference>
<name>A0A447TUC8_SALET</name>
<keyword evidence="1" id="KW-0808">Transferase</keyword>